<proteinExistence type="predicted"/>
<comment type="caution">
    <text evidence="1">The sequence shown here is derived from an EMBL/GenBank/DDBJ whole genome shotgun (WGS) entry which is preliminary data.</text>
</comment>
<keyword evidence="2" id="KW-1185">Reference proteome</keyword>
<organism evidence="1 2">
    <name type="scientific">Candida verbasci</name>
    <dbReference type="NCBI Taxonomy" id="1227364"/>
    <lineage>
        <taxon>Eukaryota</taxon>
        <taxon>Fungi</taxon>
        <taxon>Dikarya</taxon>
        <taxon>Ascomycota</taxon>
        <taxon>Saccharomycotina</taxon>
        <taxon>Pichiomycetes</taxon>
        <taxon>Debaryomycetaceae</taxon>
        <taxon>Candida/Lodderomyces clade</taxon>
        <taxon>Candida</taxon>
    </lineage>
</organism>
<dbReference type="AlphaFoldDB" id="A0A9W4TVM3"/>
<dbReference type="EMBL" id="CANTUO010000002">
    <property type="protein sequence ID" value="CAI5757728.1"/>
    <property type="molecule type" value="Genomic_DNA"/>
</dbReference>
<reference evidence="1" key="1">
    <citation type="submission" date="2022-12" db="EMBL/GenBank/DDBJ databases">
        <authorList>
            <person name="Brejova B."/>
        </authorList>
    </citation>
    <scope>NUCLEOTIDE SEQUENCE</scope>
</reference>
<evidence type="ECO:0000313" key="2">
    <source>
        <dbReference type="Proteomes" id="UP001152885"/>
    </source>
</evidence>
<sequence length="400" mass="46142">MVLGFHDEFQFESNIKLENHINNEIDDKRNITVYANDLVNTDWDYLSLSNQGIQVQEQNQEVNTSPSISNHTLQSFRPSFSSEYETDTTDFLDFVNNQINNQNYDTHQTNENNQQMTYNEPNYFLDHVFGSKENLHDKIVAKDCKNELSYNNIFNEPEQHTTSIFKSQYTDNDLLMIHNDLNETDLQMDKFQSHSIDPLNNASLDDADDYIMREPSTTSTSNTMCTTCTTLASSNTINTTTSSSVLSFFSPSQSSVFLSDSENYIITPIYEWPNDESTVSSTNDALNLLHKMKVKISELNPSKISEAVRKTIREEFIIQDLFLKGENLQPPEIPKSIRKKSDRDVEWTPLSVYKAYTNIKSPTNSKEAYNRLVPYSSCIGTLNYRPKDHAAWKRSPNRRR</sequence>
<dbReference type="Proteomes" id="UP001152885">
    <property type="component" value="Unassembled WGS sequence"/>
</dbReference>
<dbReference type="OrthoDB" id="4096135at2759"/>
<gene>
    <name evidence="1" type="ORF">CANVERA_P2241</name>
</gene>
<protein>
    <submittedName>
        <fullName evidence="1">Uncharacterized protein</fullName>
    </submittedName>
</protein>
<name>A0A9W4TVM3_9ASCO</name>
<evidence type="ECO:0000313" key="1">
    <source>
        <dbReference type="EMBL" id="CAI5757728.1"/>
    </source>
</evidence>
<accession>A0A9W4TVM3</accession>